<dbReference type="InterPro" id="IPR016181">
    <property type="entry name" value="Acyl_CoA_acyltransferase"/>
</dbReference>
<comment type="caution">
    <text evidence="2">The sequence shown here is derived from an EMBL/GenBank/DDBJ whole genome shotgun (WGS) entry which is preliminary data.</text>
</comment>
<sequence>MLAITSIQDCPERQMELAEYVKAKWPNVANVVLPQIDLSLSSEAGLPFTFLLLKDNQIIGFYQLIQHEFVRRKDLTPWIAPLFIDEKERGQAYGSVLLEHARNIAGQLGYKKVYLATDHILYYEKYGFREIGLDIFEWGRPTKLYEHDTIV</sequence>
<accession>A0ABW3UKA4</accession>
<evidence type="ECO:0000313" key="2">
    <source>
        <dbReference type="EMBL" id="MFD1221418.1"/>
    </source>
</evidence>
<reference evidence="3" key="1">
    <citation type="journal article" date="2019" name="Int. J. Syst. Evol. Microbiol.">
        <title>The Global Catalogue of Microorganisms (GCM) 10K type strain sequencing project: providing services to taxonomists for standard genome sequencing and annotation.</title>
        <authorList>
            <consortium name="The Broad Institute Genomics Platform"/>
            <consortium name="The Broad Institute Genome Sequencing Center for Infectious Disease"/>
            <person name="Wu L."/>
            <person name="Ma J."/>
        </authorList>
    </citation>
    <scope>NUCLEOTIDE SEQUENCE [LARGE SCALE GENOMIC DNA]</scope>
    <source>
        <strain evidence="3">CCUG 53270</strain>
    </source>
</reference>
<dbReference type="SUPFAM" id="SSF55729">
    <property type="entry name" value="Acyl-CoA N-acyltransferases (Nat)"/>
    <property type="match status" value="1"/>
</dbReference>
<name>A0ABW3UKA4_9BACL</name>
<keyword evidence="2" id="KW-0808">Transferase</keyword>
<keyword evidence="3" id="KW-1185">Reference proteome</keyword>
<protein>
    <submittedName>
        <fullName evidence="2">GNAT family N-acetyltransferase</fullName>
        <ecNumber evidence="2">2.3.-.-</ecNumber>
    </submittedName>
</protein>
<dbReference type="InterPro" id="IPR000182">
    <property type="entry name" value="GNAT_dom"/>
</dbReference>
<dbReference type="CDD" id="cd04301">
    <property type="entry name" value="NAT_SF"/>
    <property type="match status" value="1"/>
</dbReference>
<evidence type="ECO:0000259" key="1">
    <source>
        <dbReference type="PROSITE" id="PS51186"/>
    </source>
</evidence>
<feature type="domain" description="N-acetyltransferase" evidence="1">
    <location>
        <begin position="2"/>
        <end position="151"/>
    </location>
</feature>
<keyword evidence="2" id="KW-0012">Acyltransferase</keyword>
<dbReference type="Gene3D" id="3.40.630.30">
    <property type="match status" value="1"/>
</dbReference>
<dbReference type="PANTHER" id="PTHR13538">
    <property type="entry name" value="N-ACETYLTRANSFERASE 6"/>
    <property type="match status" value="1"/>
</dbReference>
<dbReference type="Proteomes" id="UP001597180">
    <property type="component" value="Unassembled WGS sequence"/>
</dbReference>
<evidence type="ECO:0000313" key="3">
    <source>
        <dbReference type="Proteomes" id="UP001597180"/>
    </source>
</evidence>
<dbReference type="RefSeq" id="WP_345589698.1">
    <property type="nucleotide sequence ID" value="NZ_BAABJG010000021.1"/>
</dbReference>
<gene>
    <name evidence="2" type="ORF">ACFQ4B_14925</name>
</gene>
<dbReference type="PROSITE" id="PS51186">
    <property type="entry name" value="GNAT"/>
    <property type="match status" value="1"/>
</dbReference>
<dbReference type="Pfam" id="PF13508">
    <property type="entry name" value="Acetyltransf_7"/>
    <property type="match status" value="1"/>
</dbReference>
<proteinExistence type="predicted"/>
<dbReference type="EC" id="2.3.-.-" evidence="2"/>
<organism evidence="2 3">
    <name type="scientific">Paenibacillus vulneris</name>
    <dbReference type="NCBI Taxonomy" id="1133364"/>
    <lineage>
        <taxon>Bacteria</taxon>
        <taxon>Bacillati</taxon>
        <taxon>Bacillota</taxon>
        <taxon>Bacilli</taxon>
        <taxon>Bacillales</taxon>
        <taxon>Paenibacillaceae</taxon>
        <taxon>Paenibacillus</taxon>
    </lineage>
</organism>
<dbReference type="InterPro" id="IPR039840">
    <property type="entry name" value="NAA80"/>
</dbReference>
<dbReference type="PANTHER" id="PTHR13538:SF4">
    <property type="entry name" value="N-ALPHA-ACETYLTRANSFERASE 80"/>
    <property type="match status" value="1"/>
</dbReference>
<dbReference type="EMBL" id="JBHTLU010000015">
    <property type="protein sequence ID" value="MFD1221418.1"/>
    <property type="molecule type" value="Genomic_DNA"/>
</dbReference>
<dbReference type="GO" id="GO:0016746">
    <property type="term" value="F:acyltransferase activity"/>
    <property type="evidence" value="ECO:0007669"/>
    <property type="project" value="UniProtKB-KW"/>
</dbReference>